<comment type="caution">
    <text evidence="1">The sequence shown here is derived from an EMBL/GenBank/DDBJ whole genome shotgun (WGS) entry which is preliminary data.</text>
</comment>
<reference evidence="2" key="1">
    <citation type="journal article" date="2023" name="Nat. Plants">
        <title>Single-cell RNA sequencing provides a high-resolution roadmap for understanding the multicellular compartmentation of specialized metabolism.</title>
        <authorList>
            <person name="Sun S."/>
            <person name="Shen X."/>
            <person name="Li Y."/>
            <person name="Li Y."/>
            <person name="Wang S."/>
            <person name="Li R."/>
            <person name="Zhang H."/>
            <person name="Shen G."/>
            <person name="Guo B."/>
            <person name="Wei J."/>
            <person name="Xu J."/>
            <person name="St-Pierre B."/>
            <person name="Chen S."/>
            <person name="Sun C."/>
        </authorList>
    </citation>
    <scope>NUCLEOTIDE SEQUENCE [LARGE SCALE GENOMIC DNA]</scope>
</reference>
<dbReference type="EMBL" id="CM044704">
    <property type="protein sequence ID" value="KAI5668633.1"/>
    <property type="molecule type" value="Genomic_DNA"/>
</dbReference>
<dbReference type="Proteomes" id="UP001060085">
    <property type="component" value="Linkage Group LG04"/>
</dbReference>
<keyword evidence="2" id="KW-1185">Reference proteome</keyword>
<sequence>MKNMFHYVYRCQLPTPHKEGISESPHSNLDPMRIIMQELQSMKREMGDIRRDITNLSIEKEAKVTLKGMSIPILKGFKAVINSMMVVDTLLLEVREDEV</sequence>
<gene>
    <name evidence="1" type="ORF">M9H77_18486</name>
</gene>
<accession>A0ACC0B7W5</accession>
<organism evidence="1 2">
    <name type="scientific">Catharanthus roseus</name>
    <name type="common">Madagascar periwinkle</name>
    <name type="synonym">Vinca rosea</name>
    <dbReference type="NCBI Taxonomy" id="4058"/>
    <lineage>
        <taxon>Eukaryota</taxon>
        <taxon>Viridiplantae</taxon>
        <taxon>Streptophyta</taxon>
        <taxon>Embryophyta</taxon>
        <taxon>Tracheophyta</taxon>
        <taxon>Spermatophyta</taxon>
        <taxon>Magnoliopsida</taxon>
        <taxon>eudicotyledons</taxon>
        <taxon>Gunneridae</taxon>
        <taxon>Pentapetalae</taxon>
        <taxon>asterids</taxon>
        <taxon>lamiids</taxon>
        <taxon>Gentianales</taxon>
        <taxon>Apocynaceae</taxon>
        <taxon>Rauvolfioideae</taxon>
        <taxon>Vinceae</taxon>
        <taxon>Catharanthinae</taxon>
        <taxon>Catharanthus</taxon>
    </lineage>
</organism>
<evidence type="ECO:0000313" key="1">
    <source>
        <dbReference type="EMBL" id="KAI5668633.1"/>
    </source>
</evidence>
<evidence type="ECO:0000313" key="2">
    <source>
        <dbReference type="Proteomes" id="UP001060085"/>
    </source>
</evidence>
<protein>
    <submittedName>
        <fullName evidence="1">Uncharacterized protein</fullName>
    </submittedName>
</protein>
<proteinExistence type="predicted"/>
<name>A0ACC0B7W5_CATRO</name>